<gene>
    <name evidence="5" type="ORF">BV898_06593</name>
</gene>
<evidence type="ECO:0000256" key="3">
    <source>
        <dbReference type="SAM" id="SignalP"/>
    </source>
</evidence>
<dbReference type="PANTHER" id="PTHR19991:SF3">
    <property type="entry name" value="LETHAL (2) 01289, ISOFORM F"/>
    <property type="match status" value="1"/>
</dbReference>
<keyword evidence="1" id="KW-0175">Coiled coil</keyword>
<keyword evidence="2" id="KW-1133">Transmembrane helix</keyword>
<feature type="transmembrane region" description="Helical" evidence="2">
    <location>
        <begin position="1288"/>
        <end position="1311"/>
    </location>
</feature>
<evidence type="ECO:0000256" key="2">
    <source>
        <dbReference type="SAM" id="Phobius"/>
    </source>
</evidence>
<dbReference type="Proteomes" id="UP000192578">
    <property type="component" value="Unassembled WGS sequence"/>
</dbReference>
<dbReference type="PANTHER" id="PTHR19991">
    <property type="entry name" value="L 2 01289"/>
    <property type="match status" value="1"/>
</dbReference>
<dbReference type="InterPro" id="IPR036249">
    <property type="entry name" value="Thioredoxin-like_sf"/>
</dbReference>
<dbReference type="InterPro" id="IPR013766">
    <property type="entry name" value="Thioredoxin_domain"/>
</dbReference>
<feature type="coiled-coil region" evidence="1">
    <location>
        <begin position="140"/>
        <end position="193"/>
    </location>
</feature>
<comment type="caution">
    <text evidence="5">The sequence shown here is derived from an EMBL/GenBank/DDBJ whole genome shotgun (WGS) entry which is preliminary data.</text>
</comment>
<dbReference type="Pfam" id="PF13848">
    <property type="entry name" value="Thioredoxin_6"/>
    <property type="match status" value="1"/>
</dbReference>
<feature type="signal peptide" evidence="3">
    <location>
        <begin position="1"/>
        <end position="30"/>
    </location>
</feature>
<sequence>MAATKRSSAWGGWPACCLILLSFLFVSISALNEDVIEDVNKQGLEKLLEEHDYVAVLFYTPGHESDLALKELENIDDDTDKFEIVFVKVNDKKLAKQYGVASFPALVYFRNKTPVIYNGNLHEEEKVLDWLTSIEGLEVADQIEELNEQLLERMINEEDNVAVLYYKEGDKKCEAVLQELENIDDEADALDIKFVKVCDPDVLEDEDFADDLPKLVYFRNEIPLLYEGDLSDEETVLKWLTANKIEGDVIENVGGDMLDDLIEDEGDVVVLFITAKSDKCDKVLKELENIDDDTDKHGIHFVKTDSKQLAKSYGVDEFPTLVYFEDGIPNIYEGDLMDEDTVFAWILDQQQQETIENVNAEILEKILEEEEYVAVFFYNDKCKNCDTVLAELEKIDDESNDAGIHFVRTNDKDVAKKYGVKGFPKLVYIRNGEPLVLMKMVNESEYVAVYFYKKKNCPDCETILQELENIDDDSEKLGIDFVKVEDDKLLKELGGKKAPALIYFRKRQPALYPGDLKDEDTLLKWLVSGKESGNDEIEDVNRNSLVKLLDNQKFVAVYFYDKASGESAATLRELENIDDEAEEQDIQFVKIADAALAAEYGVHQLPALVYFEDKNPSVYDGDLKKEETVLAWLIKQRHEDTIETVNRDILAKMIKEEDYVAAYFYPLDCGEECDKILHELENIDDDALAFGIEFVKSSDTHFGRRFGAKKFPALVFFRNGEASLYKGDLMNEEELLEWMTDLDTMESPDEIEDVNAALFKKIIGQQENVAALFYNENAKACEKVVEALETIDDKAHGADIDFVKIHDEKLAKSYGIHAFPALVYFKAGEPTIFAGDLRKAANVLDWLLDQKNPDSEDVIEEIKGADLEKLIETTPNVAVYFYSSKDKESDSALADLENIDDDTDTLGIAFVKTSDTGIAREFGVKTFPALIYFEDGEPSVYDGNLKEEDEVLQWLTLQKNEDTIENVNKQILEKKIDEEEYLAAFFYKPNSKECDKVLEGLEKIDDDLDEYGIDIVRTHDPQLAKRYGIKAEPALVFFRNGQPLLYPGDLKKSDQVLSWLTDDDNRELPGEIEAVNGKLFNRVLNENDFVLAYFYEDNNKECSRVLLELENIDDECDGLGIDFVKVKDEATSAKYGIYEFPALIYFRKQSPIKYDGDIEDEEAVLKWLTSDQTIDIEGEIEEVSKKMLEKILVEKDYVAVFFYDKNDKEGEETLNELEEIDDEAQNLKINFVKIADNKLARKYGVTSLPALVYFRKKYPAIYRGSLKEEEQVLEWLRKNRYKHPELSFFMYGIGAITGAFVLYTIFFMVCLRDSKKHDLTKKEL</sequence>
<dbReference type="EMBL" id="MTYJ01000040">
    <property type="protein sequence ID" value="OQV19358.1"/>
    <property type="molecule type" value="Genomic_DNA"/>
</dbReference>
<reference evidence="6" key="1">
    <citation type="submission" date="2017-01" db="EMBL/GenBank/DDBJ databases">
        <title>Comparative genomics of anhydrobiosis in the tardigrade Hypsibius dujardini.</title>
        <authorList>
            <person name="Yoshida Y."/>
            <person name="Koutsovoulos G."/>
            <person name="Laetsch D."/>
            <person name="Stevens L."/>
            <person name="Kumar S."/>
            <person name="Horikawa D."/>
            <person name="Ishino K."/>
            <person name="Komine S."/>
            <person name="Tomita M."/>
            <person name="Blaxter M."/>
            <person name="Arakawa K."/>
        </authorList>
    </citation>
    <scope>NUCLEOTIDE SEQUENCE [LARGE SCALE GENOMIC DNA]</scope>
    <source>
        <strain evidence="6">Z151</strain>
    </source>
</reference>
<dbReference type="CDD" id="cd02961">
    <property type="entry name" value="PDI_a_family"/>
    <property type="match status" value="6"/>
</dbReference>
<dbReference type="Gene3D" id="3.40.30.10">
    <property type="entry name" value="Glutaredoxin"/>
    <property type="match status" value="11"/>
</dbReference>
<organism evidence="5 6">
    <name type="scientific">Hypsibius exemplaris</name>
    <name type="common">Freshwater tardigrade</name>
    <dbReference type="NCBI Taxonomy" id="2072580"/>
    <lineage>
        <taxon>Eukaryota</taxon>
        <taxon>Metazoa</taxon>
        <taxon>Ecdysozoa</taxon>
        <taxon>Tardigrada</taxon>
        <taxon>Eutardigrada</taxon>
        <taxon>Parachela</taxon>
        <taxon>Hypsibioidea</taxon>
        <taxon>Hypsibiidae</taxon>
        <taxon>Hypsibius</taxon>
    </lineage>
</organism>
<keyword evidence="6" id="KW-1185">Reference proteome</keyword>
<dbReference type="SUPFAM" id="SSF52833">
    <property type="entry name" value="Thioredoxin-like"/>
    <property type="match status" value="12"/>
</dbReference>
<feature type="coiled-coil region" evidence="1">
    <location>
        <begin position="1210"/>
        <end position="1237"/>
    </location>
</feature>
<feature type="chain" id="PRO_5012506508" description="Thioredoxin domain-containing protein" evidence="3">
    <location>
        <begin position="31"/>
        <end position="1324"/>
    </location>
</feature>
<dbReference type="Gene3D" id="3.40.50.11390">
    <property type="match status" value="1"/>
</dbReference>
<evidence type="ECO:0000313" key="5">
    <source>
        <dbReference type="EMBL" id="OQV19358.1"/>
    </source>
</evidence>
<evidence type="ECO:0000313" key="6">
    <source>
        <dbReference type="Proteomes" id="UP000192578"/>
    </source>
</evidence>
<dbReference type="OrthoDB" id="10264505at2759"/>
<name>A0A1W0WVX5_HYPEX</name>
<evidence type="ECO:0000259" key="4">
    <source>
        <dbReference type="PROSITE" id="PS51352"/>
    </source>
</evidence>
<proteinExistence type="predicted"/>
<dbReference type="Pfam" id="PF00085">
    <property type="entry name" value="Thioredoxin"/>
    <property type="match status" value="1"/>
</dbReference>
<dbReference type="PROSITE" id="PS51352">
    <property type="entry name" value="THIOREDOXIN_2"/>
    <property type="match status" value="1"/>
</dbReference>
<keyword evidence="3" id="KW-0732">Signal</keyword>
<accession>A0A1W0WVX5</accession>
<protein>
    <recommendedName>
        <fullName evidence="4">Thioredoxin domain-containing protein</fullName>
    </recommendedName>
</protein>
<evidence type="ECO:0000256" key="1">
    <source>
        <dbReference type="SAM" id="Coils"/>
    </source>
</evidence>
<keyword evidence="2" id="KW-0472">Membrane</keyword>
<dbReference type="CDD" id="cd02947">
    <property type="entry name" value="TRX_family"/>
    <property type="match status" value="1"/>
</dbReference>
<keyword evidence="2" id="KW-0812">Transmembrane</keyword>
<feature type="domain" description="Thioredoxin" evidence="4">
    <location>
        <begin position="344"/>
        <end position="472"/>
    </location>
</feature>